<feature type="domain" description="3-keto-alpha-glucoside-1,2-lyase/3-keto-2-hydroxy-glucal hydratase" evidence="2">
    <location>
        <begin position="55"/>
        <end position="222"/>
    </location>
</feature>
<comment type="caution">
    <text evidence="3">The sequence shown here is derived from an EMBL/GenBank/DDBJ whole genome shotgun (WGS) entry which is preliminary data.</text>
</comment>
<evidence type="ECO:0000313" key="4">
    <source>
        <dbReference type="Proteomes" id="UP000223913"/>
    </source>
</evidence>
<evidence type="ECO:0000256" key="1">
    <source>
        <dbReference type="SAM" id="MobiDB-lite"/>
    </source>
</evidence>
<dbReference type="InterPro" id="IPR010496">
    <property type="entry name" value="AL/BT2_dom"/>
</dbReference>
<organism evidence="3 4">
    <name type="scientific">Flavilitoribacter nigricans (strain ATCC 23147 / DSM 23189 / NBRC 102662 / NCIMB 1420 / SS-2)</name>
    <name type="common">Lewinella nigricans</name>
    <dbReference type="NCBI Taxonomy" id="1122177"/>
    <lineage>
        <taxon>Bacteria</taxon>
        <taxon>Pseudomonadati</taxon>
        <taxon>Bacteroidota</taxon>
        <taxon>Saprospiria</taxon>
        <taxon>Saprospirales</taxon>
        <taxon>Lewinellaceae</taxon>
        <taxon>Flavilitoribacter</taxon>
    </lineage>
</organism>
<dbReference type="GO" id="GO:0016787">
    <property type="term" value="F:hydrolase activity"/>
    <property type="evidence" value="ECO:0007669"/>
    <property type="project" value="InterPro"/>
</dbReference>
<reference evidence="3 4" key="1">
    <citation type="submission" date="2017-10" db="EMBL/GenBank/DDBJ databases">
        <title>The draft genome sequence of Lewinella nigricans NBRC 102662.</title>
        <authorList>
            <person name="Wang K."/>
        </authorList>
    </citation>
    <scope>NUCLEOTIDE SEQUENCE [LARGE SCALE GENOMIC DNA]</scope>
    <source>
        <strain evidence="3 4">NBRC 102662</strain>
    </source>
</reference>
<dbReference type="OrthoDB" id="938897at2"/>
<feature type="compositionally biased region" description="Basic residues" evidence="1">
    <location>
        <begin position="24"/>
        <end position="33"/>
    </location>
</feature>
<gene>
    <name evidence="3" type="ORF">CRP01_11945</name>
</gene>
<protein>
    <recommendedName>
        <fullName evidence="2">3-keto-alpha-glucoside-1,2-lyase/3-keto-2-hydroxy-glucal hydratase domain-containing protein</fullName>
    </recommendedName>
</protein>
<sequence length="596" mass="65965">MMNPAVDIHEPPPPPPPVMDEKAKKKKKRRKRKNEAVTPPPPPKPKAVIFEAGTGILLNMNNDSIRDQLLTNWEHGDLLLELDVMIPKGSNSGIYLQGRYEVQLLDSWGVKDPAFSDIGGIYRNWESEKGKIYMGKAPITNAAKAPGLWQHLSIAFRAPRFDSQGNKTENARFIHVDLNGVRIHENVEVPLPTGGPIQKNEAAKGPLMIQGDHGPVAFRNIQYLPLEEKTVSLSDLEYAYYNGPVDDFAAFTKMEPTASGKLKQLNVKGEHPTEQFGMIIKGNLEVPAAGPYALRINHNGAVRIEIGGKTYEGNYRIGGDQYFTPSLTAGKNPFTIHYYKSDAWFDAGLGLFEVGSFPRALHAYDSYPSTGRGASPIYVEVGAQPRLLRAFLDFDRDRSRRLTHTIGVGTPQGTHFIYDLKAGTPVCVWRGDFINATPMWNSRGDGSFRPRGAAQFLFTGSSVAMQETADAAFPATLNEIGQFANKGYRIDRATGLPIFLYAKGDLELEDKISPDESGSALNRTISFKNETKPTSYFAKLAEGEKIEKLPNGIYVIDQQYYIQIDSGHTAVIRTQNGKQELVSDLAGSDLTYTINW</sequence>
<dbReference type="Gene3D" id="2.60.120.560">
    <property type="entry name" value="Exo-inulinase, domain 1"/>
    <property type="match status" value="1"/>
</dbReference>
<feature type="region of interest" description="Disordered" evidence="1">
    <location>
        <begin position="1"/>
        <end position="46"/>
    </location>
</feature>
<dbReference type="EMBL" id="PDUD01000018">
    <property type="protein sequence ID" value="PHN06279.1"/>
    <property type="molecule type" value="Genomic_DNA"/>
</dbReference>
<evidence type="ECO:0000259" key="2">
    <source>
        <dbReference type="Pfam" id="PF06439"/>
    </source>
</evidence>
<dbReference type="Pfam" id="PF06439">
    <property type="entry name" value="3keto-disac_hyd"/>
    <property type="match status" value="1"/>
</dbReference>
<proteinExistence type="predicted"/>
<name>A0A2D0NDL8_FLAN2</name>
<keyword evidence="4" id="KW-1185">Reference proteome</keyword>
<dbReference type="AlphaFoldDB" id="A0A2D0NDL8"/>
<evidence type="ECO:0000313" key="3">
    <source>
        <dbReference type="EMBL" id="PHN06279.1"/>
    </source>
</evidence>
<accession>A0A2D0NDL8</accession>
<dbReference type="Proteomes" id="UP000223913">
    <property type="component" value="Unassembled WGS sequence"/>
</dbReference>